<dbReference type="InterPro" id="IPR009936">
    <property type="entry name" value="DUF1468"/>
</dbReference>
<feature type="transmembrane region" description="Helical" evidence="1">
    <location>
        <begin position="53"/>
        <end position="71"/>
    </location>
</feature>
<keyword evidence="1" id="KW-0472">Membrane</keyword>
<dbReference type="Pfam" id="PF07331">
    <property type="entry name" value="TctB"/>
    <property type="match status" value="1"/>
</dbReference>
<evidence type="ECO:0000313" key="4">
    <source>
        <dbReference type="Proteomes" id="UP000281647"/>
    </source>
</evidence>
<evidence type="ECO:0000256" key="1">
    <source>
        <dbReference type="SAM" id="Phobius"/>
    </source>
</evidence>
<feature type="domain" description="DUF1468" evidence="2">
    <location>
        <begin position="18"/>
        <end position="152"/>
    </location>
</feature>
<proteinExistence type="predicted"/>
<sequence>MIDKDPGARRRPDRAALVIAAALAGMGVLIAWSTHSMGGAGSYSRIGPTAFPYAIAAVFLILAVWTVFAALRNDFPEREPQKFGPVIWIVGGLAAQMLLLNIVGFSIATGLLFAATARGFGRGPLWLTIPIGIVLSFAVWFVFSKGLQLTLPAGPLERLI</sequence>
<keyword evidence="4" id="KW-1185">Reference proteome</keyword>
<feature type="transmembrane region" description="Helical" evidence="1">
    <location>
        <begin position="15"/>
        <end position="33"/>
    </location>
</feature>
<name>A0A432V386_9HYPH</name>
<protein>
    <submittedName>
        <fullName evidence="3">Tripartite tricarboxylate transporter TctB family protein</fullName>
    </submittedName>
</protein>
<keyword evidence="1" id="KW-1133">Transmembrane helix</keyword>
<dbReference type="EMBL" id="RKST01000018">
    <property type="protein sequence ID" value="RUM96502.1"/>
    <property type="molecule type" value="Genomic_DNA"/>
</dbReference>
<reference evidence="3 4" key="1">
    <citation type="submission" date="2018-11" db="EMBL/GenBank/DDBJ databases">
        <title>Pseudaminobacter arsenicus sp. nov., an arsenic-resistant bacterium isolated from arsenic-rich aquifers.</title>
        <authorList>
            <person name="Mu Y."/>
        </authorList>
    </citation>
    <scope>NUCLEOTIDE SEQUENCE [LARGE SCALE GENOMIC DNA]</scope>
    <source>
        <strain evidence="3 4">CB3</strain>
    </source>
</reference>
<accession>A0A432V386</accession>
<comment type="caution">
    <text evidence="3">The sequence shown here is derived from an EMBL/GenBank/DDBJ whole genome shotgun (WGS) entry which is preliminary data.</text>
</comment>
<dbReference type="RefSeq" id="WP_128627781.1">
    <property type="nucleotide sequence ID" value="NZ_RKST01000018.1"/>
</dbReference>
<evidence type="ECO:0000313" key="3">
    <source>
        <dbReference type="EMBL" id="RUM96502.1"/>
    </source>
</evidence>
<dbReference type="OrthoDB" id="7347328at2"/>
<dbReference type="Proteomes" id="UP000281647">
    <property type="component" value="Unassembled WGS sequence"/>
</dbReference>
<gene>
    <name evidence="3" type="ORF">EET67_17215</name>
</gene>
<feature type="transmembrane region" description="Helical" evidence="1">
    <location>
        <begin position="83"/>
        <end position="113"/>
    </location>
</feature>
<dbReference type="AlphaFoldDB" id="A0A432V386"/>
<keyword evidence="1" id="KW-0812">Transmembrane</keyword>
<feature type="transmembrane region" description="Helical" evidence="1">
    <location>
        <begin position="125"/>
        <end position="143"/>
    </location>
</feature>
<organism evidence="3 4">
    <name type="scientific">Borborobacter arsenicus</name>
    <dbReference type="NCBI Taxonomy" id="1851146"/>
    <lineage>
        <taxon>Bacteria</taxon>
        <taxon>Pseudomonadati</taxon>
        <taxon>Pseudomonadota</taxon>
        <taxon>Alphaproteobacteria</taxon>
        <taxon>Hyphomicrobiales</taxon>
        <taxon>Phyllobacteriaceae</taxon>
        <taxon>Borborobacter</taxon>
    </lineage>
</organism>
<evidence type="ECO:0000259" key="2">
    <source>
        <dbReference type="Pfam" id="PF07331"/>
    </source>
</evidence>